<evidence type="ECO:0000256" key="1">
    <source>
        <dbReference type="SAM" id="Phobius"/>
    </source>
</evidence>
<feature type="transmembrane region" description="Helical" evidence="1">
    <location>
        <begin position="562"/>
        <end position="581"/>
    </location>
</feature>
<accession>W4M3L1</accession>
<keyword evidence="1" id="KW-0812">Transmembrane</keyword>
<organism evidence="2 3">
    <name type="scientific">Candidatus Entotheonella gemina</name>
    <dbReference type="NCBI Taxonomy" id="1429439"/>
    <lineage>
        <taxon>Bacteria</taxon>
        <taxon>Pseudomonadati</taxon>
        <taxon>Nitrospinota/Tectimicrobiota group</taxon>
        <taxon>Candidatus Tectimicrobiota</taxon>
        <taxon>Candidatus Entotheonellia</taxon>
        <taxon>Candidatus Entotheonellales</taxon>
        <taxon>Candidatus Entotheonellaceae</taxon>
        <taxon>Candidatus Entotheonella</taxon>
    </lineage>
</organism>
<dbReference type="PANTHER" id="PTHR37464:SF1">
    <property type="entry name" value="BLL2463 PROTEIN"/>
    <property type="match status" value="1"/>
</dbReference>
<feature type="transmembrane region" description="Helical" evidence="1">
    <location>
        <begin position="61"/>
        <end position="82"/>
    </location>
</feature>
<proteinExistence type="predicted"/>
<reference evidence="2 3" key="1">
    <citation type="journal article" date="2014" name="Nature">
        <title>An environmental bacterial taxon with a large and distinct metabolic repertoire.</title>
        <authorList>
            <person name="Wilson M.C."/>
            <person name="Mori T."/>
            <person name="Ruckert C."/>
            <person name="Uria A.R."/>
            <person name="Helf M.J."/>
            <person name="Takada K."/>
            <person name="Gernert C."/>
            <person name="Steffens U.A."/>
            <person name="Heycke N."/>
            <person name="Schmitt S."/>
            <person name="Rinke C."/>
            <person name="Helfrich E.J."/>
            <person name="Brachmann A.O."/>
            <person name="Gurgui C."/>
            <person name="Wakimoto T."/>
            <person name="Kracht M."/>
            <person name="Crusemann M."/>
            <person name="Hentschel U."/>
            <person name="Abe I."/>
            <person name="Matsunaga S."/>
            <person name="Kalinowski J."/>
            <person name="Takeyama H."/>
            <person name="Piel J."/>
        </authorList>
    </citation>
    <scope>NUCLEOTIDE SEQUENCE [LARGE SCALE GENOMIC DNA]</scope>
    <source>
        <strain evidence="3">TSY2</strain>
    </source>
</reference>
<gene>
    <name evidence="2" type="ORF">ETSY2_30000</name>
</gene>
<comment type="caution">
    <text evidence="2">The sequence shown here is derived from an EMBL/GenBank/DDBJ whole genome shotgun (WGS) entry which is preliminary data.</text>
</comment>
<evidence type="ECO:0000313" key="2">
    <source>
        <dbReference type="EMBL" id="ETX04227.1"/>
    </source>
</evidence>
<feature type="transmembrane region" description="Helical" evidence="1">
    <location>
        <begin position="6"/>
        <end position="26"/>
    </location>
</feature>
<dbReference type="HOGENOM" id="CLU_473837_0_0_7"/>
<protein>
    <submittedName>
        <fullName evidence="2">Uncharacterized protein</fullName>
    </submittedName>
</protein>
<dbReference type="PANTHER" id="PTHR37464">
    <property type="entry name" value="BLL2463 PROTEIN"/>
    <property type="match status" value="1"/>
</dbReference>
<keyword evidence="1" id="KW-0472">Membrane</keyword>
<dbReference type="EMBL" id="AZHX01001268">
    <property type="protein sequence ID" value="ETX04227.1"/>
    <property type="molecule type" value="Genomic_DNA"/>
</dbReference>
<keyword evidence="1" id="KW-1133">Transmembrane helix</keyword>
<dbReference type="Proteomes" id="UP000019140">
    <property type="component" value="Unassembled WGS sequence"/>
</dbReference>
<keyword evidence="3" id="KW-1185">Reference proteome</keyword>
<evidence type="ECO:0000313" key="3">
    <source>
        <dbReference type="Proteomes" id="UP000019140"/>
    </source>
</evidence>
<dbReference type="AlphaFoldDB" id="W4M3L1"/>
<name>W4M3L1_9BACT</name>
<sequence>MQFLIGNPLGWWALAALGGVLVIHLLQQQAKRVEISTLFLLDNVAPNPMEGRAFERLRQSIPLWLQIIGVLLITWQLLAPSWVRPESVQRVVVVLDSSLSMAAFRHRMPAKVMPVLQRLAQAAGHTEWVVLSSDTTQSVLYNGGALDGVRQILTGWHPTKGAHGMQPALHLAQRLRGPEGLLIAISDHHLKLPAGAHLLAIGEPIDNVGFSGVHTTIDKNAATWKVLVKNYGTIPQTRTWQLHINGRPTAPQTLDLQPGQATVLQGLFPGDRKAQLQLVLSDDAFSIDNRLPLVVPLKKRLHIRLTTDAPMPEFFQRFFARHDDLVQRDPDLVVGILSRQANRQALANGIYFASKTPSETQPSGAVRGALATSHPLTDGLHWYDLWVRTPRPLAAAPGAQVLVWLQSDPLIWLSRTQQGQQLICNFALDDSNAWQLPAFVVLLHRFTERIRATVPDLRQANLETHQKLDLATGPGANTVEVTTHPVRDGAAQQKSVPLYQAALLRAPAEPAFIVVTQGDRTLARDAVHFADAREADFTRAASLDTVSTHTPALAQRHSRRDLLVPLWLLLLSATLLASWFYTERTP</sequence>